<dbReference type="Pfam" id="PF00576">
    <property type="entry name" value="Transthyretin"/>
    <property type="match status" value="1"/>
</dbReference>
<evidence type="ECO:0000256" key="3">
    <source>
        <dbReference type="ARBA" id="ARBA00009850"/>
    </source>
</evidence>
<feature type="binding site" evidence="7">
    <location>
        <position position="49"/>
    </location>
    <ligand>
        <name>substrate</name>
    </ligand>
</feature>
<comment type="subunit">
    <text evidence="4 8">Homotetramer.</text>
</comment>
<dbReference type="CDD" id="cd05822">
    <property type="entry name" value="TLP_HIUase"/>
    <property type="match status" value="1"/>
</dbReference>
<comment type="caution">
    <text evidence="10">The sequence shown here is derived from an EMBL/GenBank/DDBJ whole genome shotgun (WGS) entry which is preliminary data.</text>
</comment>
<gene>
    <name evidence="10" type="ORF">HBR001_LOCUS4157</name>
</gene>
<name>A0AAV0TYB8_HYABA</name>
<organism evidence="10 11">
    <name type="scientific">Hyaloperonospora brassicae</name>
    <name type="common">Brassica downy mildew</name>
    <name type="synonym">Peronospora brassicae</name>
    <dbReference type="NCBI Taxonomy" id="162125"/>
    <lineage>
        <taxon>Eukaryota</taxon>
        <taxon>Sar</taxon>
        <taxon>Stramenopiles</taxon>
        <taxon>Oomycota</taxon>
        <taxon>Peronosporomycetes</taxon>
        <taxon>Peronosporales</taxon>
        <taxon>Peronosporaceae</taxon>
        <taxon>Hyaloperonospora</taxon>
    </lineage>
</organism>
<proteinExistence type="inferred from homology"/>
<dbReference type="Proteomes" id="UP001162031">
    <property type="component" value="Unassembled WGS sequence"/>
</dbReference>
<dbReference type="InterPro" id="IPR000895">
    <property type="entry name" value="Transthyretin/HIU_hydrolase"/>
</dbReference>
<dbReference type="InterPro" id="IPR036817">
    <property type="entry name" value="Transthyretin/HIU_hydrolase_sf"/>
</dbReference>
<comment type="catalytic activity">
    <reaction evidence="1 8">
        <text>5-hydroxyisourate + H2O = 5-hydroxy-2-oxo-4-ureido-2,5-dihydro-1H-imidazole-5-carboxylate + H(+)</text>
        <dbReference type="Rhea" id="RHEA:23736"/>
        <dbReference type="ChEBI" id="CHEBI:15377"/>
        <dbReference type="ChEBI" id="CHEBI:15378"/>
        <dbReference type="ChEBI" id="CHEBI:18072"/>
        <dbReference type="ChEBI" id="CHEBI:58639"/>
        <dbReference type="EC" id="3.5.2.17"/>
    </reaction>
</comment>
<evidence type="ECO:0000256" key="2">
    <source>
        <dbReference type="ARBA" id="ARBA00002704"/>
    </source>
</evidence>
<reference evidence="10" key="1">
    <citation type="submission" date="2022-12" db="EMBL/GenBank/DDBJ databases">
        <authorList>
            <person name="Webb A."/>
        </authorList>
    </citation>
    <scope>NUCLEOTIDE SEQUENCE</scope>
    <source>
        <strain evidence="10">Hp1</strain>
    </source>
</reference>
<feature type="binding site" evidence="7">
    <location>
        <position position="11"/>
    </location>
    <ligand>
        <name>substrate</name>
    </ligand>
</feature>
<dbReference type="GO" id="GO:0006144">
    <property type="term" value="P:purine nucleobase metabolic process"/>
    <property type="evidence" value="ECO:0007669"/>
    <property type="project" value="UniProtKB-KW"/>
</dbReference>
<dbReference type="SMART" id="SM00095">
    <property type="entry name" value="TR_THY"/>
    <property type="match status" value="1"/>
</dbReference>
<dbReference type="NCBIfam" id="TIGR02962">
    <property type="entry name" value="hdxy_isourate"/>
    <property type="match status" value="1"/>
</dbReference>
<keyword evidence="11" id="KW-1185">Reference proteome</keyword>
<dbReference type="AlphaFoldDB" id="A0AAV0TYB8"/>
<evidence type="ECO:0000256" key="5">
    <source>
        <dbReference type="ARBA" id="ARBA00022631"/>
    </source>
</evidence>
<evidence type="ECO:0000313" key="11">
    <source>
        <dbReference type="Proteomes" id="UP001162031"/>
    </source>
</evidence>
<dbReference type="Gene3D" id="2.60.40.180">
    <property type="entry name" value="Transthyretin/hydroxyisourate hydrolase domain"/>
    <property type="match status" value="1"/>
</dbReference>
<dbReference type="PRINTS" id="PR00189">
    <property type="entry name" value="TRNSTHYRETIN"/>
</dbReference>
<dbReference type="InterPro" id="IPR023416">
    <property type="entry name" value="Transthyretin/HIU_hydrolase_d"/>
</dbReference>
<dbReference type="SUPFAM" id="SSF49472">
    <property type="entry name" value="Transthyretin (synonym: prealbumin)"/>
    <property type="match status" value="1"/>
</dbReference>
<dbReference type="InterPro" id="IPR014306">
    <property type="entry name" value="Hydroxyisourate_hydrolase"/>
</dbReference>
<accession>A0AAV0TYB8</accession>
<dbReference type="PANTHER" id="PTHR10395:SF7">
    <property type="entry name" value="5-HYDROXYISOURATE HYDROLASE"/>
    <property type="match status" value="1"/>
</dbReference>
<evidence type="ECO:0000259" key="9">
    <source>
        <dbReference type="SMART" id="SM00095"/>
    </source>
</evidence>
<feature type="binding site" evidence="7">
    <location>
        <position position="116"/>
    </location>
    <ligand>
        <name>substrate</name>
    </ligand>
</feature>
<dbReference type="EC" id="3.5.2.17" evidence="8"/>
<evidence type="ECO:0000256" key="1">
    <source>
        <dbReference type="ARBA" id="ARBA00001043"/>
    </source>
</evidence>
<comment type="similarity">
    <text evidence="3 8">Belongs to the transthyretin family. 5-hydroxyisourate hydrolase subfamily.</text>
</comment>
<evidence type="ECO:0000256" key="7">
    <source>
        <dbReference type="PIRSR" id="PIRSR600895-51"/>
    </source>
</evidence>
<dbReference type="PROSITE" id="PS00768">
    <property type="entry name" value="TRANSTHYRETIN_1"/>
    <property type="match status" value="1"/>
</dbReference>
<evidence type="ECO:0000256" key="8">
    <source>
        <dbReference type="RuleBase" id="RU361270"/>
    </source>
</evidence>
<feature type="domain" description="Transthyretin/hydroxyisourate hydrolase" evidence="9">
    <location>
        <begin position="5"/>
        <end position="118"/>
    </location>
</feature>
<keyword evidence="5 8" id="KW-0659">Purine metabolism</keyword>
<sequence length="119" mass="13499">MSLYESPVTSHVLDTSLGIPAANVRVRLQHLRDNVWVHVHQGRTNADGRVASYLVPEAVVFEAGTYRIVFDTGRYFEANGVTEFLYPEVTVTFEVEDPTRHYHIPLLLNPFGYSTYRGS</sequence>
<keyword evidence="6 8" id="KW-0378">Hydrolase</keyword>
<evidence type="ECO:0000256" key="4">
    <source>
        <dbReference type="ARBA" id="ARBA00011881"/>
    </source>
</evidence>
<dbReference type="InterPro" id="IPR023418">
    <property type="entry name" value="Thyroxine_BS"/>
</dbReference>
<dbReference type="GO" id="GO:0033971">
    <property type="term" value="F:hydroxyisourate hydrolase activity"/>
    <property type="evidence" value="ECO:0007669"/>
    <property type="project" value="UniProtKB-EC"/>
</dbReference>
<evidence type="ECO:0000256" key="6">
    <source>
        <dbReference type="ARBA" id="ARBA00022801"/>
    </source>
</evidence>
<dbReference type="EMBL" id="CANTFL010000786">
    <property type="protein sequence ID" value="CAI5727726.1"/>
    <property type="molecule type" value="Genomic_DNA"/>
</dbReference>
<protein>
    <recommendedName>
        <fullName evidence="8">5-hydroxyisourate hydrolase</fullName>
        <shortName evidence="8">HIU hydrolase</shortName>
        <shortName evidence="8">HIUHase</shortName>
        <ecNumber evidence="8">3.5.2.17</ecNumber>
    </recommendedName>
</protein>
<evidence type="ECO:0000313" key="10">
    <source>
        <dbReference type="EMBL" id="CAI5727726.1"/>
    </source>
</evidence>
<comment type="function">
    <text evidence="2">Catalyzes the hydrolysis of 5-hydroxyisourate (HIU) to 2-oxo-4-hydroxy-4-carboxy-5-ureidoimidazoline (OHCU).</text>
</comment>
<dbReference type="PANTHER" id="PTHR10395">
    <property type="entry name" value="URICASE AND TRANSTHYRETIN-RELATED"/>
    <property type="match status" value="1"/>
</dbReference>